<keyword evidence="2" id="KW-1133">Transmembrane helix</keyword>
<organism evidence="3 4">
    <name type="scientific">Occallatibacter riparius</name>
    <dbReference type="NCBI Taxonomy" id="1002689"/>
    <lineage>
        <taxon>Bacteria</taxon>
        <taxon>Pseudomonadati</taxon>
        <taxon>Acidobacteriota</taxon>
        <taxon>Terriglobia</taxon>
        <taxon>Terriglobales</taxon>
        <taxon>Acidobacteriaceae</taxon>
        <taxon>Occallatibacter</taxon>
    </lineage>
</organism>
<dbReference type="Proteomes" id="UP001059380">
    <property type="component" value="Chromosome"/>
</dbReference>
<dbReference type="AlphaFoldDB" id="A0A9J7BYN5"/>
<feature type="transmembrane region" description="Helical" evidence="2">
    <location>
        <begin position="71"/>
        <end position="89"/>
    </location>
</feature>
<keyword evidence="4" id="KW-1185">Reference proteome</keyword>
<accession>A0A9J7BYN5</accession>
<dbReference type="EMBL" id="CP093313">
    <property type="protein sequence ID" value="UWZ86454.1"/>
    <property type="molecule type" value="Genomic_DNA"/>
</dbReference>
<keyword evidence="2" id="KW-0472">Membrane</keyword>
<dbReference type="RefSeq" id="WP_260796094.1">
    <property type="nucleotide sequence ID" value="NZ_CP093313.1"/>
</dbReference>
<name>A0A9J7BYN5_9BACT</name>
<dbReference type="Gene3D" id="3.30.1150.10">
    <property type="match status" value="1"/>
</dbReference>
<protein>
    <submittedName>
        <fullName evidence="3">TonB C-terminal domain-containing protein</fullName>
    </submittedName>
</protein>
<feature type="compositionally biased region" description="Polar residues" evidence="1">
    <location>
        <begin position="9"/>
        <end position="19"/>
    </location>
</feature>
<sequence length="359" mass="40322">MPTRENEPTEPTGSSQLSAPQPDPSPEPPLRPEPERQPRSTSRWVDYDTHELLEMISELEDERRWARLREGVLWAVLIHIFLLSSITWIPKYVFRVPPVIDPFDAIKQRKDLKYLDLPPDLVSKYQPKVQVKPVEPKRVQPQVDRKTLEALNKPPAPPPPAPEQPKLEQPKPQEQAPPPIPPAQQTQSQVEAPQPKAVPARPSFAFGSQNPADQLKDAMRGASRSPGYGAQLPSSPGEMSMHPGAGAGGVQILSDTQGVDFNSWLIRWHRETEKTWDPLIPDEVNPPILKQGQVQIRFRVLPNGRIQDGSMVLEGRSGDTALDRAAWGALTGSNYPPLPRDFHGPFLELRAIFMYNMRQ</sequence>
<evidence type="ECO:0000313" key="4">
    <source>
        <dbReference type="Proteomes" id="UP001059380"/>
    </source>
</evidence>
<evidence type="ECO:0000313" key="3">
    <source>
        <dbReference type="EMBL" id="UWZ86454.1"/>
    </source>
</evidence>
<evidence type="ECO:0000256" key="2">
    <source>
        <dbReference type="SAM" id="Phobius"/>
    </source>
</evidence>
<feature type="compositionally biased region" description="Pro residues" evidence="1">
    <location>
        <begin position="154"/>
        <end position="163"/>
    </location>
</feature>
<keyword evidence="2" id="KW-0812">Transmembrane</keyword>
<gene>
    <name evidence="3" type="ORF">MOP44_11025</name>
</gene>
<reference evidence="3" key="1">
    <citation type="submission" date="2021-04" db="EMBL/GenBank/DDBJ databases">
        <title>Phylogenetic analysis of Acidobacteriaceae.</title>
        <authorList>
            <person name="Qiu L."/>
            <person name="Zhang Q."/>
        </authorList>
    </citation>
    <scope>NUCLEOTIDE SEQUENCE</scope>
    <source>
        <strain evidence="3">DSM 25168</strain>
    </source>
</reference>
<feature type="region of interest" description="Disordered" evidence="1">
    <location>
        <begin position="132"/>
        <end position="249"/>
    </location>
</feature>
<evidence type="ECO:0000256" key="1">
    <source>
        <dbReference type="SAM" id="MobiDB-lite"/>
    </source>
</evidence>
<feature type="compositionally biased region" description="Basic and acidic residues" evidence="1">
    <location>
        <begin position="134"/>
        <end position="148"/>
    </location>
</feature>
<proteinExistence type="predicted"/>
<dbReference type="KEGG" id="orp:MOP44_11025"/>
<feature type="region of interest" description="Disordered" evidence="1">
    <location>
        <begin position="1"/>
        <end position="43"/>
    </location>
</feature>
<dbReference type="SUPFAM" id="SSF74653">
    <property type="entry name" value="TolA/TonB C-terminal domain"/>
    <property type="match status" value="1"/>
</dbReference>